<name>A0A1E5Q735_9PROT</name>
<reference evidence="3" key="1">
    <citation type="submission" date="2016-07" db="EMBL/GenBank/DDBJ databases">
        <authorList>
            <person name="Florea S."/>
            <person name="Webb J.S."/>
            <person name="Jaromczyk J."/>
            <person name="Schardl C.L."/>
        </authorList>
    </citation>
    <scope>NUCLEOTIDE SEQUENCE [LARGE SCALE GENOMIC DNA]</scope>
    <source>
        <strain evidence="3">MV-1</strain>
    </source>
</reference>
<dbReference type="Gene3D" id="3.40.30.10">
    <property type="entry name" value="Glutaredoxin"/>
    <property type="match status" value="1"/>
</dbReference>
<dbReference type="STRING" id="28181.BEN30_10805"/>
<evidence type="ECO:0000313" key="3">
    <source>
        <dbReference type="Proteomes" id="UP000095347"/>
    </source>
</evidence>
<gene>
    <name evidence="2" type="ORF">BEN30_10805</name>
</gene>
<protein>
    <recommendedName>
        <fullName evidence="1">Thioredoxin-like fold domain-containing protein</fullName>
    </recommendedName>
</protein>
<dbReference type="InterPro" id="IPR036249">
    <property type="entry name" value="Thioredoxin-like_sf"/>
</dbReference>
<dbReference type="SUPFAM" id="SSF52833">
    <property type="entry name" value="Thioredoxin-like"/>
    <property type="match status" value="1"/>
</dbReference>
<dbReference type="AlphaFoldDB" id="A0A1E5Q735"/>
<feature type="domain" description="Thioredoxin-like fold" evidence="1">
    <location>
        <begin position="20"/>
        <end position="105"/>
    </location>
</feature>
<evidence type="ECO:0000259" key="1">
    <source>
        <dbReference type="Pfam" id="PF13098"/>
    </source>
</evidence>
<accession>A0A1E5Q735</accession>
<sequence length="180" mass="20894">MQPWLHHGFLNLSEDLSEAHAQGKRLMIIWEQRGCPYCKRLHDVNLRLPRVVDTIKNDFMVVQLNLWGDREVTDFDGEVLKEKDLANKWRVMFTPTLQFFPSTLKEMNGQAGGEGEVVRIPGYFKPFHFYFLLRYAATKGYEAEPSFQRWLSGVGNKLDALGVEYDLYADELPENLPPDL</sequence>
<proteinExistence type="predicted"/>
<dbReference type="InterPro" id="IPR012336">
    <property type="entry name" value="Thioredoxin-like_fold"/>
</dbReference>
<dbReference type="InterPro" id="IPR041737">
    <property type="entry name" value="SoxW"/>
</dbReference>
<keyword evidence="3" id="KW-1185">Reference proteome</keyword>
<dbReference type="CDD" id="cd02951">
    <property type="entry name" value="SoxW"/>
    <property type="match status" value="1"/>
</dbReference>
<dbReference type="Pfam" id="PF13098">
    <property type="entry name" value="Thioredoxin_2"/>
    <property type="match status" value="1"/>
</dbReference>
<dbReference type="Proteomes" id="UP000095347">
    <property type="component" value="Unassembled WGS sequence"/>
</dbReference>
<evidence type="ECO:0000313" key="2">
    <source>
        <dbReference type="EMBL" id="OEJ66881.1"/>
    </source>
</evidence>
<organism evidence="2 3">
    <name type="scientific">Magnetovibrio blakemorei</name>
    <dbReference type="NCBI Taxonomy" id="28181"/>
    <lineage>
        <taxon>Bacteria</taxon>
        <taxon>Pseudomonadati</taxon>
        <taxon>Pseudomonadota</taxon>
        <taxon>Alphaproteobacteria</taxon>
        <taxon>Rhodospirillales</taxon>
        <taxon>Magnetovibrionaceae</taxon>
        <taxon>Magnetovibrio</taxon>
    </lineage>
</organism>
<comment type="caution">
    <text evidence="2">The sequence shown here is derived from an EMBL/GenBank/DDBJ whole genome shotgun (WGS) entry which is preliminary data.</text>
</comment>
<dbReference type="EMBL" id="MCGG01000027">
    <property type="protein sequence ID" value="OEJ66881.1"/>
    <property type="molecule type" value="Genomic_DNA"/>
</dbReference>